<protein>
    <submittedName>
        <fullName evidence="2">Uncharacterized protein</fullName>
    </submittedName>
</protein>
<dbReference type="RefSeq" id="WP_054558347.1">
    <property type="nucleotide sequence ID" value="NZ_LDJX01000002.1"/>
</dbReference>
<dbReference type="AlphaFoldDB" id="A0A0P7AX58"/>
<dbReference type="OrthoDB" id="1144727at2"/>
<evidence type="ECO:0000256" key="1">
    <source>
        <dbReference type="SAM" id="Phobius"/>
    </source>
</evidence>
<proteinExistence type="predicted"/>
<keyword evidence="1" id="KW-0812">Transmembrane</keyword>
<dbReference type="EMBL" id="LDJX01000002">
    <property type="protein sequence ID" value="KPM32733.1"/>
    <property type="molecule type" value="Genomic_DNA"/>
</dbReference>
<reference evidence="2 3" key="1">
    <citation type="submission" date="2015-09" db="EMBL/GenBank/DDBJ databases">
        <title>Genome sequence of the marine flavobacterium Croceitalea dokdonensis DOKDO 023 that contains proton- and sodium-pumping rhodopsins.</title>
        <authorList>
            <person name="Kwon S.-K."/>
            <person name="Lee H.K."/>
            <person name="Kwak M.-J."/>
            <person name="Kim J.F."/>
        </authorList>
    </citation>
    <scope>NUCLEOTIDE SEQUENCE [LARGE SCALE GENOMIC DNA]</scope>
    <source>
        <strain evidence="2 3">DOKDO 023</strain>
    </source>
</reference>
<feature type="transmembrane region" description="Helical" evidence="1">
    <location>
        <begin position="78"/>
        <end position="101"/>
    </location>
</feature>
<evidence type="ECO:0000313" key="2">
    <source>
        <dbReference type="EMBL" id="KPM32733.1"/>
    </source>
</evidence>
<keyword evidence="1" id="KW-0472">Membrane</keyword>
<keyword evidence="1" id="KW-1133">Transmembrane helix</keyword>
<keyword evidence="3" id="KW-1185">Reference proteome</keyword>
<organism evidence="2 3">
    <name type="scientific">Croceitalea dokdonensis DOKDO 023</name>
    <dbReference type="NCBI Taxonomy" id="1300341"/>
    <lineage>
        <taxon>Bacteria</taxon>
        <taxon>Pseudomonadati</taxon>
        <taxon>Bacteroidota</taxon>
        <taxon>Flavobacteriia</taxon>
        <taxon>Flavobacteriales</taxon>
        <taxon>Flavobacteriaceae</taxon>
        <taxon>Croceitalea</taxon>
    </lineage>
</organism>
<accession>A0A0P7AX58</accession>
<evidence type="ECO:0000313" key="3">
    <source>
        <dbReference type="Proteomes" id="UP000050280"/>
    </source>
</evidence>
<dbReference type="STRING" id="1300341.I595_1160"/>
<name>A0A0P7AX58_9FLAO</name>
<dbReference type="Proteomes" id="UP000050280">
    <property type="component" value="Unassembled WGS sequence"/>
</dbReference>
<sequence>MANSPYRTCPKCKKDNINRDYCAYCGAVINPYLKRKLERKEREVIEEKLAKAKGNRITDLFEKARVHRNPFIRFPVQFLYSIWVIVLAIGSFLAFLVGYIAA</sequence>
<comment type="caution">
    <text evidence="2">The sequence shown here is derived from an EMBL/GenBank/DDBJ whole genome shotgun (WGS) entry which is preliminary data.</text>
</comment>
<gene>
    <name evidence="2" type="ORF">I595_1160</name>
</gene>